<dbReference type="AlphaFoldDB" id="A0A9W6BP56"/>
<feature type="region of interest" description="Disordered" evidence="1">
    <location>
        <begin position="1"/>
        <end position="40"/>
    </location>
</feature>
<keyword evidence="3" id="KW-1185">Reference proteome</keyword>
<gene>
    <name evidence="2" type="primary">PLESTB001593</name>
    <name evidence="2" type="ORF">PLESTB_001017700</name>
</gene>
<name>A0A9W6BP56_9CHLO</name>
<evidence type="ECO:0000313" key="2">
    <source>
        <dbReference type="EMBL" id="GLC55714.1"/>
    </source>
</evidence>
<reference evidence="2 3" key="1">
    <citation type="journal article" date="2023" name="Commun. Biol.">
        <title>Reorganization of the ancestral sex-determining regions during the evolution of trioecy in Pleodorina starrii.</title>
        <authorList>
            <person name="Takahashi K."/>
            <person name="Suzuki S."/>
            <person name="Kawai-Toyooka H."/>
            <person name="Yamamoto K."/>
            <person name="Hamaji T."/>
            <person name="Ootsuki R."/>
            <person name="Yamaguchi H."/>
            <person name="Kawachi M."/>
            <person name="Higashiyama T."/>
            <person name="Nozaki H."/>
        </authorList>
    </citation>
    <scope>NUCLEOTIDE SEQUENCE [LARGE SCALE GENOMIC DNA]</scope>
    <source>
        <strain evidence="2 3">NIES-4479</strain>
    </source>
</reference>
<organism evidence="2 3">
    <name type="scientific">Pleodorina starrii</name>
    <dbReference type="NCBI Taxonomy" id="330485"/>
    <lineage>
        <taxon>Eukaryota</taxon>
        <taxon>Viridiplantae</taxon>
        <taxon>Chlorophyta</taxon>
        <taxon>core chlorophytes</taxon>
        <taxon>Chlorophyceae</taxon>
        <taxon>CS clade</taxon>
        <taxon>Chlamydomonadales</taxon>
        <taxon>Volvocaceae</taxon>
        <taxon>Pleodorina</taxon>
    </lineage>
</organism>
<dbReference type="EMBL" id="BRXU01000013">
    <property type="protein sequence ID" value="GLC55714.1"/>
    <property type="molecule type" value="Genomic_DNA"/>
</dbReference>
<dbReference type="Proteomes" id="UP001165080">
    <property type="component" value="Unassembled WGS sequence"/>
</dbReference>
<proteinExistence type="predicted"/>
<feature type="compositionally biased region" description="Low complexity" evidence="1">
    <location>
        <begin position="16"/>
        <end position="40"/>
    </location>
</feature>
<protein>
    <submittedName>
        <fullName evidence="2">Uncharacterized protein</fullName>
    </submittedName>
</protein>
<comment type="caution">
    <text evidence="2">The sequence shown here is derived from an EMBL/GenBank/DDBJ whole genome shotgun (WGS) entry which is preliminary data.</text>
</comment>
<accession>A0A9W6BP56</accession>
<evidence type="ECO:0000313" key="3">
    <source>
        <dbReference type="Proteomes" id="UP001165080"/>
    </source>
</evidence>
<sequence>MPLCIVRKAHPRTRYSSSGRSSSSSSNSGSGNSGRRWQQRRGAVATAVGFQWAAMAAYVAQVRHSVRKRTAGSKVLQTGASAPRHKCCCCCRGGGGGGGGGG</sequence>
<evidence type="ECO:0000256" key="1">
    <source>
        <dbReference type="SAM" id="MobiDB-lite"/>
    </source>
</evidence>